<feature type="compositionally biased region" description="Basic and acidic residues" evidence="11">
    <location>
        <begin position="1206"/>
        <end position="1215"/>
    </location>
</feature>
<feature type="compositionally biased region" description="Polar residues" evidence="11">
    <location>
        <begin position="1008"/>
        <end position="1024"/>
    </location>
</feature>
<feature type="compositionally biased region" description="Basic residues" evidence="11">
    <location>
        <begin position="1318"/>
        <end position="1327"/>
    </location>
</feature>
<dbReference type="InterPro" id="IPR036236">
    <property type="entry name" value="Znf_C2H2_sf"/>
</dbReference>
<dbReference type="GeneTree" id="ENSGT00940000155384"/>
<reference evidence="13" key="1">
    <citation type="submission" date="2025-08" db="UniProtKB">
        <authorList>
            <consortium name="Ensembl"/>
        </authorList>
    </citation>
    <scope>IDENTIFICATION</scope>
</reference>
<feature type="compositionally biased region" description="Low complexity" evidence="11">
    <location>
        <begin position="715"/>
        <end position="737"/>
    </location>
</feature>
<feature type="domain" description="C2H2-type" evidence="12">
    <location>
        <begin position="1303"/>
        <end position="1325"/>
    </location>
</feature>
<dbReference type="SUPFAM" id="SSF57667">
    <property type="entry name" value="beta-beta-alpha zinc fingers"/>
    <property type="match status" value="3"/>
</dbReference>
<evidence type="ECO:0000256" key="2">
    <source>
        <dbReference type="ARBA" id="ARBA00022723"/>
    </source>
</evidence>
<dbReference type="Ensembl" id="ENSGMOT00000046612.1">
    <property type="protein sequence ID" value="ENSGMOP00000059671.1"/>
    <property type="gene ID" value="ENSGMOG00000034633.1"/>
</dbReference>
<feature type="region of interest" description="Disordered" evidence="11">
    <location>
        <begin position="1314"/>
        <end position="1373"/>
    </location>
</feature>
<dbReference type="Gene3D" id="3.30.160.60">
    <property type="entry name" value="Classic Zinc Finger"/>
    <property type="match status" value="4"/>
</dbReference>
<keyword evidence="14" id="KW-1185">Reference proteome</keyword>
<evidence type="ECO:0000256" key="11">
    <source>
        <dbReference type="SAM" id="MobiDB-lite"/>
    </source>
</evidence>
<keyword evidence="8" id="KW-0539">Nucleus</keyword>
<dbReference type="GO" id="GO:0000978">
    <property type="term" value="F:RNA polymerase II cis-regulatory region sequence-specific DNA binding"/>
    <property type="evidence" value="ECO:0007669"/>
    <property type="project" value="TreeGrafter"/>
</dbReference>
<feature type="domain" description="C2H2-type" evidence="12">
    <location>
        <begin position="455"/>
        <end position="482"/>
    </location>
</feature>
<sequence length="1443" mass="149878">MSRRKQKRPQQLMSPNPGETRTLEPDDQPLVKLLSSQFARDSPLTFPSTSTQHPQIALPPCTSFKGSQTPSLPAAKAPPHSGFPGQSGPCSQPQLSPDIPLASLSSRAHPPVAPHLNDSHRASSASDRAHTLRSALMASPKLGVSATTTTSSSSSSSSASLCPPPHPGSPSPVPEGPPSPVTPTPSPVVSSASPAPSRAHLSLGLILEELRVLQQRQIHQMQITEEICRQVLRLGEASYTMDSPAQHPLAPLPQLCLEGGDRASSPTPQSSAPQPATSVPPLLACFSSLLPPQSSQKNPKPSHPLSQILQPLRPQIEGTVTNLGAHGYPRVSTHSSLPSASSTVSSLCSSMASSNHPLALSLAMPSRYLHEKSPNTTSASGQSGLSFFSQSSASGLSSQHSIYSSSGGASQGSASLMSSASAGRLQHGCRFCGKMFSSDSALQIHLRSHTGERPYQCPVCLSRFTTRGNLKVHFLRHREQNPELSLSLLPPSLFGPGLLGSGGSDLGPPMSSSSSPVSALNMMQKRRKRRPEDEAYGDAMEAGGAVGGFSLGGTGGPAPSTLPLPPSVDLALISHSLLQLNRAAAAAAVASIASASSNSSSSSSSTSSLASSLLSNPLALSSSSNIAGLFKGAKQQHFDENTPPHTPMIPSSAYSQLAHLPKLLFPSASSSSSSTTHPSLQHHPVLGLLRPPSSTAPGSQLLSSSAHYPFASLPKTSTCPSTSSPSSLASTMASSNPTSDTSKLQRLVEKLEKEPSHSAFPWASSSTSTSMGDILGSNAAISLAASLSSVLTNASTSSTYVMASPPSSMSAATSVSNFTREMVAALGMSANGASVLAGSMLPPLNILGAGNTLAPNQCGVCLRVLSCPRALRLHHATHLGERPFPCKLCGRSFSTKGSLRSHLATHRARPPNSRIQNSCPLCQRKFTNALVLQHHIRMHLGGQLPPDGTEELPSEMLEKSDVAALLSQPSDSPGLSARTPPLAEAGQAEDLVTLNSHFVAPMEVSDYTPSACTSNPIKSGTSSPDLIPPCDLSPDPSLIPTTQSAAPGSVDPPVLCVSSPAPAPQPEDPGSLGTEDKEPDHLATVEMQRSKSSPSPTPSTPSKSISSSGLIADNPEGKASTSYDAFFAGSRSNLEDLLSTPTCGTSFAHPCPTTTQPSLPLLGQDLAIAKVHEEPTLEPEQSLGLQNPEPMDVDNMHSPQSLTPKQEQEAVHDDQPQALPALDDVDNSVGIGGGERAVATQRAAAYIRETRQSLHFSSYGREDRTDGAKMGGLADGDQLDTAVPLSLAPTLPPPMSRPEKRTYSCAECGKEYASRSGLKGHMKHHGVVTKPASARPPARSSRSSSERLPATSSTSSPGSSSSSSTSSSTVPATRSSVGFWNQYQAFLNANTDPADDPGTGNHGDAAPLASSSQMDLAGSGRVPVEETMVGPDDDDEEPKLEPV</sequence>
<feature type="region of interest" description="Disordered" evidence="11">
    <location>
        <begin position="244"/>
        <end position="278"/>
    </location>
</feature>
<feature type="region of interest" description="Disordered" evidence="11">
    <location>
        <begin position="1008"/>
        <end position="1122"/>
    </location>
</feature>
<feature type="compositionally biased region" description="Low complexity" evidence="11">
    <location>
        <begin position="145"/>
        <end position="160"/>
    </location>
</feature>
<organism evidence="13 14">
    <name type="scientific">Gadus morhua</name>
    <name type="common">Atlantic cod</name>
    <dbReference type="NCBI Taxonomy" id="8049"/>
    <lineage>
        <taxon>Eukaryota</taxon>
        <taxon>Metazoa</taxon>
        <taxon>Chordata</taxon>
        <taxon>Craniata</taxon>
        <taxon>Vertebrata</taxon>
        <taxon>Euteleostomi</taxon>
        <taxon>Actinopterygii</taxon>
        <taxon>Neopterygii</taxon>
        <taxon>Teleostei</taxon>
        <taxon>Neoteleostei</taxon>
        <taxon>Acanthomorphata</taxon>
        <taxon>Zeiogadaria</taxon>
        <taxon>Gadariae</taxon>
        <taxon>Gadiformes</taxon>
        <taxon>Gadoidei</taxon>
        <taxon>Gadidae</taxon>
        <taxon>Gadus</taxon>
    </lineage>
</organism>
<reference evidence="13" key="2">
    <citation type="submission" date="2025-09" db="UniProtKB">
        <authorList>
            <consortium name="Ensembl"/>
        </authorList>
    </citation>
    <scope>IDENTIFICATION</scope>
</reference>
<evidence type="ECO:0000256" key="8">
    <source>
        <dbReference type="ARBA" id="ARBA00023242"/>
    </source>
</evidence>
<dbReference type="GO" id="GO:0008270">
    <property type="term" value="F:zinc ion binding"/>
    <property type="evidence" value="ECO:0007669"/>
    <property type="project" value="UniProtKB-KW"/>
</dbReference>
<dbReference type="Pfam" id="PF00096">
    <property type="entry name" value="zf-C2H2"/>
    <property type="match status" value="3"/>
</dbReference>
<feature type="region of interest" description="Disordered" evidence="11">
    <location>
        <begin position="1171"/>
        <end position="1232"/>
    </location>
</feature>
<feature type="domain" description="C2H2-type" evidence="12">
    <location>
        <begin position="856"/>
        <end position="883"/>
    </location>
</feature>
<dbReference type="SMART" id="SM00355">
    <property type="entry name" value="ZnF_C2H2"/>
    <property type="match status" value="6"/>
</dbReference>
<feature type="region of interest" description="Disordered" evidence="11">
    <location>
        <begin position="715"/>
        <end position="743"/>
    </location>
</feature>
<dbReference type="InterPro" id="IPR051565">
    <property type="entry name" value="Sal_C2H2-zinc-finger"/>
</dbReference>
<dbReference type="FunFam" id="3.30.160.60:FF:000130">
    <property type="entry name" value="Spalt-like transcription factor 4"/>
    <property type="match status" value="1"/>
</dbReference>
<dbReference type="PROSITE" id="PS50157">
    <property type="entry name" value="ZINC_FINGER_C2H2_2"/>
    <property type="match status" value="6"/>
</dbReference>
<feature type="compositionally biased region" description="Low complexity" evidence="11">
    <location>
        <begin position="1331"/>
        <end position="1373"/>
    </location>
</feature>
<dbReference type="FunFam" id="3.30.160.60:FF:000025">
    <property type="entry name" value="Spalt-like transcription factor 1"/>
    <property type="match status" value="1"/>
</dbReference>
<feature type="region of interest" description="Disordered" evidence="11">
    <location>
        <begin position="668"/>
        <end position="701"/>
    </location>
</feature>
<evidence type="ECO:0000256" key="7">
    <source>
        <dbReference type="ARBA" id="ARBA00023163"/>
    </source>
</evidence>
<feature type="domain" description="C2H2-type" evidence="12">
    <location>
        <begin position="917"/>
        <end position="944"/>
    </location>
</feature>
<dbReference type="Proteomes" id="UP000694546">
    <property type="component" value="Chromosome 8"/>
</dbReference>
<feature type="compositionally biased region" description="Low complexity" evidence="11">
    <location>
        <begin position="1090"/>
        <end position="1108"/>
    </location>
</feature>
<feature type="region of interest" description="Disordered" evidence="11">
    <location>
        <begin position="1284"/>
        <end position="1303"/>
    </location>
</feature>
<evidence type="ECO:0000256" key="6">
    <source>
        <dbReference type="ARBA" id="ARBA00023015"/>
    </source>
</evidence>
<evidence type="ECO:0000256" key="10">
    <source>
        <dbReference type="PROSITE-ProRule" id="PRU00042"/>
    </source>
</evidence>
<evidence type="ECO:0000256" key="3">
    <source>
        <dbReference type="ARBA" id="ARBA00022737"/>
    </source>
</evidence>
<feature type="compositionally biased region" description="Acidic residues" evidence="11">
    <location>
        <begin position="1431"/>
        <end position="1443"/>
    </location>
</feature>
<keyword evidence="4 10" id="KW-0863">Zinc-finger</keyword>
<proteinExistence type="inferred from homology"/>
<name>A0A8C5CCN1_GADMO</name>
<feature type="compositionally biased region" description="Low complexity" evidence="11">
    <location>
        <begin position="187"/>
        <end position="196"/>
    </location>
</feature>
<evidence type="ECO:0000256" key="1">
    <source>
        <dbReference type="ARBA" id="ARBA00004123"/>
    </source>
</evidence>
<feature type="compositionally biased region" description="Polar residues" evidence="11">
    <location>
        <begin position="692"/>
        <end position="701"/>
    </location>
</feature>
<feature type="compositionally biased region" description="Basic and acidic residues" evidence="11">
    <location>
        <begin position="1074"/>
        <end position="1083"/>
    </location>
</feature>
<keyword evidence="6" id="KW-0805">Transcription regulation</keyword>
<evidence type="ECO:0000259" key="12">
    <source>
        <dbReference type="PROSITE" id="PS50157"/>
    </source>
</evidence>
<feature type="region of interest" description="Disordered" evidence="11">
    <location>
        <begin position="1388"/>
        <end position="1443"/>
    </location>
</feature>
<evidence type="ECO:0000313" key="14">
    <source>
        <dbReference type="Proteomes" id="UP000694546"/>
    </source>
</evidence>
<comment type="subcellular location">
    <subcellularLocation>
        <location evidence="1">Nucleus</location>
    </subcellularLocation>
</comment>
<dbReference type="PANTHER" id="PTHR23233:SF85">
    <property type="entry name" value="SAL-LIKE PROTEIN 2"/>
    <property type="match status" value="1"/>
</dbReference>
<feature type="compositionally biased region" description="Polar residues" evidence="11">
    <location>
        <begin position="9"/>
        <end position="19"/>
    </location>
</feature>
<accession>A0A8C5CCN1</accession>
<feature type="compositionally biased region" description="Pro residues" evidence="11">
    <location>
        <begin position="162"/>
        <end position="186"/>
    </location>
</feature>
<dbReference type="OMA" id="FMNPTTQ"/>
<keyword evidence="3" id="KW-0677">Repeat</keyword>
<dbReference type="GO" id="GO:0000981">
    <property type="term" value="F:DNA-binding transcription factor activity, RNA polymerase II-specific"/>
    <property type="evidence" value="ECO:0007669"/>
    <property type="project" value="TreeGrafter"/>
</dbReference>
<dbReference type="PANTHER" id="PTHR23233">
    <property type="entry name" value="SAL-LIKE PROTEIN"/>
    <property type="match status" value="1"/>
</dbReference>
<feature type="region of interest" description="Disordered" evidence="11">
    <location>
        <begin position="1257"/>
        <end position="1278"/>
    </location>
</feature>
<dbReference type="OrthoDB" id="8958504at2759"/>
<feature type="domain" description="C2H2-type" evidence="12">
    <location>
        <begin position="427"/>
        <end position="454"/>
    </location>
</feature>
<dbReference type="GO" id="GO:0005634">
    <property type="term" value="C:nucleus"/>
    <property type="evidence" value="ECO:0007669"/>
    <property type="project" value="UniProtKB-SubCell"/>
</dbReference>
<keyword evidence="5" id="KW-0862">Zinc</keyword>
<feature type="domain" description="C2H2-type" evidence="12">
    <location>
        <begin position="884"/>
        <end position="911"/>
    </location>
</feature>
<comment type="similarity">
    <text evidence="9">Belongs to the sal C2H2-type zinc-finger protein family.</text>
</comment>
<dbReference type="PROSITE" id="PS00028">
    <property type="entry name" value="ZINC_FINGER_C2H2_1"/>
    <property type="match status" value="6"/>
</dbReference>
<keyword evidence="2" id="KW-0479">Metal-binding</keyword>
<protein>
    <submittedName>
        <fullName evidence="13">Spalt-like transcription factor 2</fullName>
    </submittedName>
</protein>
<dbReference type="InterPro" id="IPR013087">
    <property type="entry name" value="Znf_C2H2_type"/>
</dbReference>
<feature type="region of interest" description="Disordered" evidence="11">
    <location>
        <begin position="1"/>
        <end position="196"/>
    </location>
</feature>
<evidence type="ECO:0000256" key="4">
    <source>
        <dbReference type="ARBA" id="ARBA00022771"/>
    </source>
</evidence>
<evidence type="ECO:0000313" key="13">
    <source>
        <dbReference type="Ensembl" id="ENSGMOP00000059671.1"/>
    </source>
</evidence>
<evidence type="ECO:0000256" key="5">
    <source>
        <dbReference type="ARBA" id="ARBA00022833"/>
    </source>
</evidence>
<gene>
    <name evidence="13" type="primary">sall2</name>
</gene>
<feature type="compositionally biased region" description="Polar residues" evidence="11">
    <location>
        <begin position="34"/>
        <end position="54"/>
    </location>
</feature>
<keyword evidence="7" id="KW-0804">Transcription</keyword>
<evidence type="ECO:0000256" key="9">
    <source>
        <dbReference type="ARBA" id="ARBA00038474"/>
    </source>
</evidence>